<dbReference type="Gene3D" id="3.30.160.60">
    <property type="entry name" value="Classic Zinc Finger"/>
    <property type="match status" value="7"/>
</dbReference>
<feature type="domain" description="C2H2-type" evidence="12">
    <location>
        <begin position="249"/>
        <end position="276"/>
    </location>
</feature>
<sequence length="564" mass="65083">MCGRLVHWKGCGKGRRDRQAHKEQNAGKAVAEETTAELSELKTRLDVKWREIFLITETTIRKFSEVFKVQENSEDMADCKTDSRNVEESTEEGFVIFIKNEPESEDDNVNTENLQMRPTSPNKNILEEESDTEDVKGNNEMSDIEQDVEGNNVMSDTVDVEGDYVMSDIEEDVEGINITSDIEDGEGNEVIRELYNCLKCREAFDSKAKLREHSLLHDKKYTCPTCDKKFPFSNALDIHIASHLAEKPHVCEMCGRSFNDKKTLKRHILRHKGVRNYICKMCGKGFTTDSNLSVHYKSHSDVRPHACTICDKKFRFRHGLRKHLRVHLNIKPFECSICNKKFVEKSYLTVHERIHRPVPPEDRIHICTLCNKSFVNKKNLLRHNEIHLPRTFVCSYCNKGFTTEKRLKAHVVIHDKTALINETYKCSICDKAFKSLRSLKFHMPVHENRKLYRYDCRDCFKQFSNVKKFKAHMKEHLNEAEGDASKNEANDVFIEIESTPETVGSETTDPVLKNDVNIDDQNQESDGDNTDKCSNEEDVNTVSESDSESSRDIVVKEEKDNDVI</sequence>
<keyword evidence="2" id="KW-0479">Metal-binding</keyword>
<feature type="domain" description="C2H2-type" evidence="12">
    <location>
        <begin position="392"/>
        <end position="414"/>
    </location>
</feature>
<keyword evidence="6" id="KW-0805">Transcription regulation</keyword>
<dbReference type="PANTHER" id="PTHR23226">
    <property type="entry name" value="ZINC FINGER AND SCAN DOMAIN-CONTAINING"/>
    <property type="match status" value="1"/>
</dbReference>
<evidence type="ECO:0000256" key="9">
    <source>
        <dbReference type="ARBA" id="ARBA00023242"/>
    </source>
</evidence>
<evidence type="ECO:0000256" key="5">
    <source>
        <dbReference type="ARBA" id="ARBA00022833"/>
    </source>
</evidence>
<evidence type="ECO:0000256" key="7">
    <source>
        <dbReference type="ARBA" id="ARBA00023125"/>
    </source>
</evidence>
<feature type="domain" description="C2H2-type" evidence="12">
    <location>
        <begin position="424"/>
        <end position="451"/>
    </location>
</feature>
<keyword evidence="5" id="KW-0862">Zinc</keyword>
<dbReference type="GO" id="GO:0005634">
    <property type="term" value="C:nucleus"/>
    <property type="evidence" value="ECO:0007669"/>
    <property type="project" value="UniProtKB-SubCell"/>
</dbReference>
<feature type="domain" description="C2H2-type" evidence="12">
    <location>
        <begin position="365"/>
        <end position="387"/>
    </location>
</feature>
<keyword evidence="9" id="KW-0539">Nucleus</keyword>
<dbReference type="InterPro" id="IPR013087">
    <property type="entry name" value="Znf_C2H2_type"/>
</dbReference>
<keyword evidence="14" id="KW-1185">Reference proteome</keyword>
<evidence type="ECO:0000256" key="6">
    <source>
        <dbReference type="ARBA" id="ARBA00023015"/>
    </source>
</evidence>
<evidence type="ECO:0000256" key="4">
    <source>
        <dbReference type="ARBA" id="ARBA00022771"/>
    </source>
</evidence>
<evidence type="ECO:0000256" key="11">
    <source>
        <dbReference type="SAM" id="MobiDB-lite"/>
    </source>
</evidence>
<dbReference type="FunFam" id="3.30.160.60:FF:001557">
    <property type="entry name" value="Transcription factor E4F1"/>
    <property type="match status" value="1"/>
</dbReference>
<feature type="compositionally biased region" description="Polar residues" evidence="11">
    <location>
        <begin position="499"/>
        <end position="508"/>
    </location>
</feature>
<dbReference type="Proteomes" id="UP001381693">
    <property type="component" value="Unassembled WGS sequence"/>
</dbReference>
<evidence type="ECO:0000313" key="14">
    <source>
        <dbReference type="Proteomes" id="UP001381693"/>
    </source>
</evidence>
<protein>
    <recommendedName>
        <fullName evidence="12">C2H2-type domain-containing protein</fullName>
    </recommendedName>
</protein>
<keyword evidence="7" id="KW-0238">DNA-binding</keyword>
<dbReference type="GO" id="GO:0000981">
    <property type="term" value="F:DNA-binding transcription factor activity, RNA polymerase II-specific"/>
    <property type="evidence" value="ECO:0007669"/>
    <property type="project" value="TreeGrafter"/>
</dbReference>
<evidence type="ECO:0000313" key="13">
    <source>
        <dbReference type="EMBL" id="KAK7078026.1"/>
    </source>
</evidence>
<dbReference type="GO" id="GO:0045944">
    <property type="term" value="P:positive regulation of transcription by RNA polymerase II"/>
    <property type="evidence" value="ECO:0007669"/>
    <property type="project" value="UniProtKB-ARBA"/>
</dbReference>
<feature type="compositionally biased region" description="Acidic residues" evidence="11">
    <location>
        <begin position="517"/>
        <end position="528"/>
    </location>
</feature>
<feature type="region of interest" description="Disordered" evidence="11">
    <location>
        <begin position="498"/>
        <end position="564"/>
    </location>
</feature>
<keyword evidence="4 10" id="KW-0863">Zinc-finger</keyword>
<dbReference type="Pfam" id="PF00096">
    <property type="entry name" value="zf-C2H2"/>
    <property type="match status" value="6"/>
</dbReference>
<feature type="compositionally biased region" description="Polar residues" evidence="11">
    <location>
        <begin position="110"/>
        <end position="123"/>
    </location>
</feature>
<dbReference type="AlphaFoldDB" id="A0AAN8X857"/>
<comment type="subcellular location">
    <subcellularLocation>
        <location evidence="1">Nucleus</location>
    </subcellularLocation>
</comment>
<feature type="domain" description="C2H2-type" evidence="12">
    <location>
        <begin position="221"/>
        <end position="248"/>
    </location>
</feature>
<keyword evidence="3" id="KW-0677">Repeat</keyword>
<evidence type="ECO:0000259" key="12">
    <source>
        <dbReference type="PROSITE" id="PS50157"/>
    </source>
</evidence>
<dbReference type="FunFam" id="3.30.160.60:FF:000870">
    <property type="entry name" value="zinc finger protein 197 isoform X1"/>
    <property type="match status" value="1"/>
</dbReference>
<dbReference type="SMART" id="SM00355">
    <property type="entry name" value="ZnF_C2H2"/>
    <property type="match status" value="10"/>
</dbReference>
<dbReference type="Pfam" id="PF13894">
    <property type="entry name" value="zf-C2H2_4"/>
    <property type="match status" value="1"/>
</dbReference>
<dbReference type="EMBL" id="JAXCGZ010008062">
    <property type="protein sequence ID" value="KAK7078026.1"/>
    <property type="molecule type" value="Genomic_DNA"/>
</dbReference>
<dbReference type="GO" id="GO:0000978">
    <property type="term" value="F:RNA polymerase II cis-regulatory region sequence-specific DNA binding"/>
    <property type="evidence" value="ECO:0007669"/>
    <property type="project" value="TreeGrafter"/>
</dbReference>
<comment type="caution">
    <text evidence="13">The sequence shown here is derived from an EMBL/GenBank/DDBJ whole genome shotgun (WGS) entry which is preliminary data.</text>
</comment>
<evidence type="ECO:0000256" key="3">
    <source>
        <dbReference type="ARBA" id="ARBA00022737"/>
    </source>
</evidence>
<dbReference type="PANTHER" id="PTHR23226:SF416">
    <property type="entry name" value="FI01424P"/>
    <property type="match status" value="1"/>
</dbReference>
<feature type="compositionally biased region" description="Basic and acidic residues" evidence="11">
    <location>
        <begin position="548"/>
        <end position="564"/>
    </location>
</feature>
<feature type="domain" description="C2H2-type" evidence="12">
    <location>
        <begin position="277"/>
        <end position="304"/>
    </location>
</feature>
<dbReference type="InterPro" id="IPR036236">
    <property type="entry name" value="Znf_C2H2_sf"/>
</dbReference>
<dbReference type="FunFam" id="3.30.160.60:FF:000446">
    <property type="entry name" value="Zinc finger protein"/>
    <property type="match status" value="1"/>
</dbReference>
<evidence type="ECO:0000256" key="1">
    <source>
        <dbReference type="ARBA" id="ARBA00004123"/>
    </source>
</evidence>
<reference evidence="13 14" key="1">
    <citation type="submission" date="2023-11" db="EMBL/GenBank/DDBJ databases">
        <title>Halocaridina rubra genome assembly.</title>
        <authorList>
            <person name="Smith C."/>
        </authorList>
    </citation>
    <scope>NUCLEOTIDE SEQUENCE [LARGE SCALE GENOMIC DNA]</scope>
    <source>
        <strain evidence="13">EP-1</strain>
        <tissue evidence="13">Whole</tissue>
    </source>
</reference>
<proteinExistence type="predicted"/>
<feature type="region of interest" description="Disordered" evidence="11">
    <location>
        <begin position="104"/>
        <end position="137"/>
    </location>
</feature>
<dbReference type="Pfam" id="PF13912">
    <property type="entry name" value="zf-C2H2_6"/>
    <property type="match status" value="1"/>
</dbReference>
<feature type="domain" description="C2H2-type" evidence="12">
    <location>
        <begin position="333"/>
        <end position="360"/>
    </location>
</feature>
<dbReference type="SUPFAM" id="SSF57667">
    <property type="entry name" value="beta-beta-alpha zinc fingers"/>
    <property type="match status" value="5"/>
</dbReference>
<name>A0AAN8X857_HALRR</name>
<organism evidence="13 14">
    <name type="scientific">Halocaridina rubra</name>
    <name type="common">Hawaiian red shrimp</name>
    <dbReference type="NCBI Taxonomy" id="373956"/>
    <lineage>
        <taxon>Eukaryota</taxon>
        <taxon>Metazoa</taxon>
        <taxon>Ecdysozoa</taxon>
        <taxon>Arthropoda</taxon>
        <taxon>Crustacea</taxon>
        <taxon>Multicrustacea</taxon>
        <taxon>Malacostraca</taxon>
        <taxon>Eumalacostraca</taxon>
        <taxon>Eucarida</taxon>
        <taxon>Decapoda</taxon>
        <taxon>Pleocyemata</taxon>
        <taxon>Caridea</taxon>
        <taxon>Atyoidea</taxon>
        <taxon>Atyidae</taxon>
        <taxon>Halocaridina</taxon>
    </lineage>
</organism>
<evidence type="ECO:0000256" key="8">
    <source>
        <dbReference type="ARBA" id="ARBA00023163"/>
    </source>
</evidence>
<dbReference type="GO" id="GO:0008270">
    <property type="term" value="F:zinc ion binding"/>
    <property type="evidence" value="ECO:0007669"/>
    <property type="project" value="UniProtKB-KW"/>
</dbReference>
<feature type="domain" description="C2H2-type" evidence="12">
    <location>
        <begin position="195"/>
        <end position="222"/>
    </location>
</feature>
<evidence type="ECO:0000256" key="10">
    <source>
        <dbReference type="PROSITE-ProRule" id="PRU00042"/>
    </source>
</evidence>
<accession>A0AAN8X857</accession>
<keyword evidence="8" id="KW-0804">Transcription</keyword>
<dbReference type="PROSITE" id="PS50157">
    <property type="entry name" value="ZINC_FINGER_C2H2_2"/>
    <property type="match status" value="10"/>
</dbReference>
<feature type="domain" description="C2H2-type" evidence="12">
    <location>
        <begin position="305"/>
        <end position="332"/>
    </location>
</feature>
<evidence type="ECO:0000256" key="2">
    <source>
        <dbReference type="ARBA" id="ARBA00022723"/>
    </source>
</evidence>
<dbReference type="PROSITE" id="PS00028">
    <property type="entry name" value="ZINC_FINGER_C2H2_1"/>
    <property type="match status" value="10"/>
</dbReference>
<gene>
    <name evidence="13" type="ORF">SK128_021518</name>
</gene>
<feature type="domain" description="C2H2-type" evidence="12">
    <location>
        <begin position="454"/>
        <end position="481"/>
    </location>
</feature>